<dbReference type="Proteomes" id="UP000663864">
    <property type="component" value="Unassembled WGS sequence"/>
</dbReference>
<evidence type="ECO:0000256" key="6">
    <source>
        <dbReference type="ARBA" id="ARBA00023295"/>
    </source>
</evidence>
<keyword evidence="6" id="KW-0326">Glycosidase</keyword>
<keyword evidence="4" id="KW-0732">Signal</keyword>
<dbReference type="EC" id="3.2.1.21" evidence="3"/>
<comment type="caution">
    <text evidence="9">The sequence shown here is derived from an EMBL/GenBank/DDBJ whole genome shotgun (WGS) entry which is preliminary data.</text>
</comment>
<dbReference type="InterPro" id="IPR036881">
    <property type="entry name" value="Glyco_hydro_3_C_sf"/>
</dbReference>
<dbReference type="Pfam" id="PF09619">
    <property type="entry name" value="YscW"/>
    <property type="match status" value="1"/>
</dbReference>
<dbReference type="InterPro" id="IPR001764">
    <property type="entry name" value="Glyco_hydro_3_N"/>
</dbReference>
<dbReference type="InterPro" id="IPR039366">
    <property type="entry name" value="Pilotin"/>
</dbReference>
<dbReference type="SUPFAM" id="SSF51445">
    <property type="entry name" value="(Trans)glycosidases"/>
    <property type="match status" value="1"/>
</dbReference>
<dbReference type="InterPro" id="IPR017853">
    <property type="entry name" value="GH"/>
</dbReference>
<accession>A0A814LB23</accession>
<evidence type="ECO:0000313" key="9">
    <source>
        <dbReference type="EMBL" id="CAF1060990.1"/>
    </source>
</evidence>
<comment type="similarity">
    <text evidence="2">Belongs to the glycosyl hydrolase 3 family.</text>
</comment>
<reference evidence="9" key="1">
    <citation type="submission" date="2021-02" db="EMBL/GenBank/DDBJ databases">
        <authorList>
            <person name="Nowell W R."/>
        </authorList>
    </citation>
    <scope>NUCLEOTIDE SEQUENCE</scope>
</reference>
<feature type="domain" description="Glycoside hydrolase family 3 N-terminal" evidence="7">
    <location>
        <begin position="25"/>
        <end position="357"/>
    </location>
</feature>
<keyword evidence="5" id="KW-0378">Hydrolase</keyword>
<dbReference type="PANTHER" id="PTHR30620:SF16">
    <property type="entry name" value="LYSOSOMAL BETA GLUCOSIDASE"/>
    <property type="match status" value="1"/>
</dbReference>
<dbReference type="InterPro" id="IPR036962">
    <property type="entry name" value="Glyco_hydro_3_N_sf"/>
</dbReference>
<dbReference type="Gene3D" id="3.40.50.1700">
    <property type="entry name" value="Glycoside hydrolase family 3 C-terminal domain"/>
    <property type="match status" value="1"/>
</dbReference>
<dbReference type="PRINTS" id="PR00133">
    <property type="entry name" value="GLHYDRLASE3"/>
</dbReference>
<sequence>MMAIPPPLTTYDNDIDILLSQMTDEDKIGQMTQIAIDLILKDPSKPWNEIEVDPVKLTTAIQNYKIGSIFSVAATGAYSLEQWHDIIGKIQDESSKTSLKIPVLYGIDSIHGANFVRNSVLFPQAIALAATFNTTMVREIGKIVARQTRAAGIPWVFHPQVDIGRQKLWPRLWETYGEDVKLVKDMGRAYTESMQGDDLKSLVTVAACLKSFVGYSHPQSGRDRTPAWIDERQMQEYFLPPFEESIRAGAVSVMINPGDVNGIPGHANYHLMTEILKEKYQFEGFALSDWEDIIRLHTVYHTADTPKEAVRQAIMAGVDMSMVPLDFSFFDLALEGIRDGSIPISRIDDAVRRILRVKYALGLFDGRNAWPDISTINTFSNQIFDQINLQAAHEVITLLKNDNNTLPLIEAKITSDTKLLITGPTADVLTSLNGGWSYTWQGNDQSIYPTNFTNKTILESIKRYLGTSKVEYINSTTFDQIVDMSKVLDASVNASYILVCLGEQAYTETPGNINDLILNDAQLQLVEQLHNRTDKPIITILVEGRPRIIRRIVELSSAIVMMYLPGMEGGQALVDVLFGKYNPSGRLPISYPKYNHHLSTYDYQWCETSLGNNIDVEFEFGHGLSYTTFVYENLVLSPSPILLWDEQLSISIVVRNTGSVVGDHTVLLFISDLYRSVTPPNKELKDEATFIRDTNLTLDGKVIFTGNSSTPIEPDAILTIELQGRSHVGAQAKVITSGAGRITAFPVQFRLNYYLSQIDVRHIYSLHAIIRNKNNELLYMSDDHIITVPLSTDKHTSIVIPVKLIKQKISVPNKHEWPELICRNGQDAVDIIKRETGNILI</sequence>
<dbReference type="Pfam" id="PF01915">
    <property type="entry name" value="Glyco_hydro_3_C"/>
    <property type="match status" value="1"/>
</dbReference>
<evidence type="ECO:0000259" key="8">
    <source>
        <dbReference type="Pfam" id="PF01915"/>
    </source>
</evidence>
<evidence type="ECO:0000256" key="2">
    <source>
        <dbReference type="ARBA" id="ARBA00005336"/>
    </source>
</evidence>
<comment type="catalytic activity">
    <reaction evidence="1">
        <text>Hydrolysis of terminal, non-reducing beta-D-glucosyl residues with release of beta-D-glucose.</text>
        <dbReference type="EC" id="3.2.1.21"/>
    </reaction>
</comment>
<feature type="domain" description="Glycoside hydrolase family 3 C-terminal" evidence="8">
    <location>
        <begin position="396"/>
        <end position="626"/>
    </location>
</feature>
<evidence type="ECO:0000256" key="3">
    <source>
        <dbReference type="ARBA" id="ARBA00012744"/>
    </source>
</evidence>
<dbReference type="SUPFAM" id="SSF52279">
    <property type="entry name" value="Beta-D-glucan exohydrolase, C-terminal domain"/>
    <property type="match status" value="1"/>
</dbReference>
<protein>
    <recommendedName>
        <fullName evidence="3">beta-glucosidase</fullName>
        <ecNumber evidence="3">3.2.1.21</ecNumber>
    </recommendedName>
</protein>
<dbReference type="Gene3D" id="3.20.20.300">
    <property type="entry name" value="Glycoside hydrolase, family 3, N-terminal domain"/>
    <property type="match status" value="1"/>
</dbReference>
<evidence type="ECO:0000313" key="10">
    <source>
        <dbReference type="Proteomes" id="UP000663864"/>
    </source>
</evidence>
<dbReference type="FunFam" id="3.20.20.300:FF:000007">
    <property type="entry name" value="Lysosomal beta glucosidase"/>
    <property type="match status" value="1"/>
</dbReference>
<dbReference type="GO" id="GO:0008422">
    <property type="term" value="F:beta-glucosidase activity"/>
    <property type="evidence" value="ECO:0007669"/>
    <property type="project" value="UniProtKB-EC"/>
</dbReference>
<dbReference type="AlphaFoldDB" id="A0A814LB23"/>
<dbReference type="InterPro" id="IPR051915">
    <property type="entry name" value="Cellulose_Degrad_GH3"/>
</dbReference>
<evidence type="ECO:0000256" key="1">
    <source>
        <dbReference type="ARBA" id="ARBA00000448"/>
    </source>
</evidence>
<gene>
    <name evidence="9" type="ORF">ZHD862_LOCUS15562</name>
</gene>
<dbReference type="InterPro" id="IPR002772">
    <property type="entry name" value="Glyco_hydro_3_C"/>
</dbReference>
<evidence type="ECO:0000256" key="4">
    <source>
        <dbReference type="ARBA" id="ARBA00022729"/>
    </source>
</evidence>
<dbReference type="PANTHER" id="PTHR30620">
    <property type="entry name" value="PERIPLASMIC BETA-GLUCOSIDASE-RELATED"/>
    <property type="match status" value="1"/>
</dbReference>
<dbReference type="GO" id="GO:0009251">
    <property type="term" value="P:glucan catabolic process"/>
    <property type="evidence" value="ECO:0007669"/>
    <property type="project" value="TreeGrafter"/>
</dbReference>
<evidence type="ECO:0000256" key="5">
    <source>
        <dbReference type="ARBA" id="ARBA00022801"/>
    </source>
</evidence>
<dbReference type="InterPro" id="IPR013783">
    <property type="entry name" value="Ig-like_fold"/>
</dbReference>
<evidence type="ECO:0000259" key="7">
    <source>
        <dbReference type="Pfam" id="PF00933"/>
    </source>
</evidence>
<proteinExistence type="inferred from homology"/>
<name>A0A814LB23_9BILA</name>
<dbReference type="Pfam" id="PF00933">
    <property type="entry name" value="Glyco_hydro_3"/>
    <property type="match status" value="1"/>
</dbReference>
<dbReference type="EMBL" id="CAJNOT010000708">
    <property type="protein sequence ID" value="CAF1060990.1"/>
    <property type="molecule type" value="Genomic_DNA"/>
</dbReference>
<organism evidence="9 10">
    <name type="scientific">Rotaria sordida</name>
    <dbReference type="NCBI Taxonomy" id="392033"/>
    <lineage>
        <taxon>Eukaryota</taxon>
        <taxon>Metazoa</taxon>
        <taxon>Spiralia</taxon>
        <taxon>Gnathifera</taxon>
        <taxon>Rotifera</taxon>
        <taxon>Eurotatoria</taxon>
        <taxon>Bdelloidea</taxon>
        <taxon>Philodinida</taxon>
        <taxon>Philodinidae</taxon>
        <taxon>Rotaria</taxon>
    </lineage>
</organism>
<dbReference type="Gene3D" id="2.60.40.10">
    <property type="entry name" value="Immunoglobulins"/>
    <property type="match status" value="1"/>
</dbReference>